<dbReference type="KEGG" id="lcre:Pla8534_22400"/>
<dbReference type="InterPro" id="IPR041246">
    <property type="entry name" value="Bact_MG10"/>
</dbReference>
<dbReference type="InterPro" id="IPR011625">
    <property type="entry name" value="A2M_N_BRD"/>
</dbReference>
<keyword evidence="2" id="KW-0732">Signal</keyword>
<dbReference type="InterPro" id="IPR051802">
    <property type="entry name" value="YfhM-like"/>
</dbReference>
<evidence type="ECO:0000259" key="3">
    <source>
        <dbReference type="SMART" id="SM01359"/>
    </source>
</evidence>
<dbReference type="Proteomes" id="UP000317648">
    <property type="component" value="Chromosome"/>
</dbReference>
<dbReference type="InterPro" id="IPR041555">
    <property type="entry name" value="MG3"/>
</dbReference>
<feature type="domain" description="Alpha-2-macroglobulin bait region" evidence="3">
    <location>
        <begin position="1029"/>
        <end position="1170"/>
    </location>
</feature>
<dbReference type="GO" id="GO:0005615">
    <property type="term" value="C:extracellular space"/>
    <property type="evidence" value="ECO:0007669"/>
    <property type="project" value="InterPro"/>
</dbReference>
<feature type="signal peptide" evidence="2">
    <location>
        <begin position="1"/>
        <end position="23"/>
    </location>
</feature>
<evidence type="ECO:0000313" key="6">
    <source>
        <dbReference type="Proteomes" id="UP000317648"/>
    </source>
</evidence>
<dbReference type="InterPro" id="IPR013783">
    <property type="entry name" value="Ig-like_fold"/>
</dbReference>
<dbReference type="SUPFAM" id="SSF48239">
    <property type="entry name" value="Terpenoid cyclases/Protein prenyltransferases"/>
    <property type="match status" value="1"/>
</dbReference>
<evidence type="ECO:0000313" key="5">
    <source>
        <dbReference type="EMBL" id="QDU94449.1"/>
    </source>
</evidence>
<dbReference type="InterPro" id="IPR002890">
    <property type="entry name" value="MG2"/>
</dbReference>
<feature type="domain" description="Alpha-2-macroglobulin" evidence="4">
    <location>
        <begin position="1318"/>
        <end position="1408"/>
    </location>
</feature>
<reference evidence="5 6" key="1">
    <citation type="submission" date="2019-02" db="EMBL/GenBank/DDBJ databases">
        <title>Deep-cultivation of Planctomycetes and their phenomic and genomic characterization uncovers novel biology.</title>
        <authorList>
            <person name="Wiegand S."/>
            <person name="Jogler M."/>
            <person name="Boedeker C."/>
            <person name="Pinto D."/>
            <person name="Vollmers J."/>
            <person name="Rivas-Marin E."/>
            <person name="Kohn T."/>
            <person name="Peeters S.H."/>
            <person name="Heuer A."/>
            <person name="Rast P."/>
            <person name="Oberbeckmann S."/>
            <person name="Bunk B."/>
            <person name="Jeske O."/>
            <person name="Meyerdierks A."/>
            <person name="Storesund J.E."/>
            <person name="Kallscheuer N."/>
            <person name="Luecker S."/>
            <person name="Lage O.M."/>
            <person name="Pohl T."/>
            <person name="Merkel B.J."/>
            <person name="Hornburger P."/>
            <person name="Mueller R.-W."/>
            <person name="Bruemmer F."/>
            <person name="Labrenz M."/>
            <person name="Spormann A.M."/>
            <person name="Op den Camp H."/>
            <person name="Overmann J."/>
            <person name="Amann R."/>
            <person name="Jetten M.S.M."/>
            <person name="Mascher T."/>
            <person name="Medema M.H."/>
            <person name="Devos D.P."/>
            <person name="Kaster A.-K."/>
            <person name="Ovreas L."/>
            <person name="Rohde M."/>
            <person name="Galperin M.Y."/>
            <person name="Jogler C."/>
        </authorList>
    </citation>
    <scope>NUCLEOTIDE SEQUENCE [LARGE SCALE GENOMIC DNA]</scope>
    <source>
        <strain evidence="5 6">Pla85_3_4</strain>
    </source>
</reference>
<dbReference type="InterPro" id="IPR047565">
    <property type="entry name" value="Alpha-macroglob_thiol-ester_cl"/>
</dbReference>
<dbReference type="Pfam" id="PF17973">
    <property type="entry name" value="bMG10"/>
    <property type="match status" value="1"/>
</dbReference>
<dbReference type="InterPro" id="IPR001599">
    <property type="entry name" value="Macroglobln_a2"/>
</dbReference>
<dbReference type="EMBL" id="CP036433">
    <property type="protein sequence ID" value="QDU94449.1"/>
    <property type="molecule type" value="Genomic_DNA"/>
</dbReference>
<dbReference type="Gene3D" id="2.60.40.1940">
    <property type="match status" value="1"/>
</dbReference>
<evidence type="ECO:0000259" key="4">
    <source>
        <dbReference type="SMART" id="SM01360"/>
    </source>
</evidence>
<dbReference type="Pfam" id="PF00207">
    <property type="entry name" value="A2M"/>
    <property type="match status" value="1"/>
</dbReference>
<gene>
    <name evidence="5" type="ORF">Pla8534_22400</name>
</gene>
<dbReference type="PANTHER" id="PTHR40094:SF1">
    <property type="entry name" value="UBIQUITIN DOMAIN-CONTAINING PROTEIN"/>
    <property type="match status" value="1"/>
</dbReference>
<dbReference type="Pfam" id="PF07703">
    <property type="entry name" value="A2M_BRD"/>
    <property type="match status" value="1"/>
</dbReference>
<dbReference type="SMART" id="SM01419">
    <property type="entry name" value="Thiol-ester_cl"/>
    <property type="match status" value="1"/>
</dbReference>
<dbReference type="Pfam" id="PF07678">
    <property type="entry name" value="TED_complement"/>
    <property type="match status" value="1"/>
</dbReference>
<dbReference type="Gene3D" id="2.60.40.1930">
    <property type="match status" value="1"/>
</dbReference>
<dbReference type="Gene3D" id="1.50.10.20">
    <property type="match status" value="1"/>
</dbReference>
<dbReference type="Pfam" id="PF17791">
    <property type="entry name" value="MG3"/>
    <property type="match status" value="1"/>
</dbReference>
<dbReference type="SMART" id="SM01359">
    <property type="entry name" value="A2M_N_2"/>
    <property type="match status" value="1"/>
</dbReference>
<dbReference type="InterPro" id="IPR011626">
    <property type="entry name" value="Alpha-macroglobulin_TED"/>
</dbReference>
<dbReference type="Pfam" id="PF01835">
    <property type="entry name" value="MG2"/>
    <property type="match status" value="1"/>
</dbReference>
<dbReference type="GO" id="GO:0004866">
    <property type="term" value="F:endopeptidase inhibitor activity"/>
    <property type="evidence" value="ECO:0007669"/>
    <property type="project" value="InterPro"/>
</dbReference>
<proteinExistence type="inferred from homology"/>
<name>A0A518DRI8_9BACT</name>
<sequence precursor="true">MNLTRTALLWGAIAVFGATFSVAAEGDAPLPERREAAQKLMQQGNWNEAFQQLEPIVLDPENAGRPLVQDLQNSISCLNRLGKFSELDGLLESAVEVHGKDWRLLQAAAQHYLNGQHQGFLISGEFVRGPHRGGGKPMQSLERDRVRSLQLFQQAVPLTRDEEIKDDVSDFYLALANALLYNRGYSEAWRLQYLTDLAELPDYEEGYQTYRNYQGAPVDADGKPVFHSAPRSWDVAKTDGERWRFAMEQAVENAPKRMNMVRWELAQFTMQQFGVQTMQQGGYGHFFGRRNDADDEGENESGTYALHTLKENETIARLASGVKRFDLPDEFNFIKILQTIAAEPKTGYGEQALNQLASIFSNRRQYPKAADYWRQSIAEYGPGNNEYKKLQLNQIIEAWGQFEPVMTQAAGEGAAIDFRFRNGANVKFQAQAIQVEKLIADIKTYLRNNPERPDWRRLNIENIGYRLVQEGEAQYIGAEVASWDQKLEPRENHFDRRITVQTPLKAAGAYLLTATMQGGNVSKVIVWVADTAIVKKPLDGQNLYFVADAVSGAPVAKAQLDFFGWRQESLGNRKFKVSTAEFVADASEQGVCLPRPEDLQQNFQWLVTAKGAADGQGRFAFFGFRGVWNPRYYDQEYNTVKVYSITDRPVYRPNQTVHYKMWVRHAQYDQEDVSQFAKQSFPFEIYDPKGEKIVTATLTTDEYGGIEGAYELPADATLGQYQLRLQRQGNGKQPPFSGSGSFRVEEYKKPEFEVTIDAPSKPVMLGEKINATIRAKYYFGAPVANATVKYKIERVDYSQDWYPSAPWDWCYGPGYWWFAPDAPWFPGWRNWVGCVMPGPWWRHQQHNPPELVSEQEVEIGPDGVIEVEIDSQIAKELHGNTDHKYTITAEVRDESRRTIVGTGNVLVARKPFKVYTWVDRGYYHVGEIMQAHLLAQTLDNRGVAGKGVLTLYKITYNDKREPIETPVRRWDLDTNDQGKADIQLQAASKGQYRLAYELTDAEEHKIEGGYLFTIIGDGFDGKDYRFNHLELIPDKADYADGDTVKLQLNTNHVDSTVLLFVRPANGVYLPPKVLQLDGKSAIEEIAVTKKDMPNFFVEALTVSGGQIYWETKEIVVPPEKRVLNVAITPSQETYKPGEKAKVKIHVTEFNGENYSGQTVVSIYDKSLDYIAGGGNTTDIRKFFWDWRRQHNSQTESSLARNSGNMVLPNMPGMQNLGVFGGTVAEEMDGANADDMMMADGPAAGFGGGGGGRMMHRSGDMMMAKGAPMAAMAMAPMADGAMEMAAAPMEASANGVTATTAAAGVENVEPALRSNFADTALWVGALQTDSQGMAEVELDMPENLSTWKIMVWGMGHGTRVGSGEAEVITRKNVIVRLQAPRFFVQKDEVVLSANVHNYLDSAKDVTVVLEAPGGLLELLEDATKIVNIPAGGEHRVDWRVKVLQEGTAVVRMKALTDEESDATQVELPCFVHGMLKTESWAGTVRRDDPSSQLTVSVPAERRPEQSRLEIRYSPSLATAMVDALPYLADYPYGCTEQTLNRFLPAVITQKVLIDMNLDLAAIEKKRTNLNAQEIGDDVDRAKQWKRFDRNPIFEEAELKKIISTGVTSLGNMQNGDGGWGWFSGRGEQSYPHTTAVVVHGLQVAAHNDLPLPEGMLDRGIAWLANYQASQNLLLQNADNNVRPGKTRADDLDTLVYMILVDAGKDNVKMRDYLYRDRNDLAVYSKAMFALALHKVDDKEKRDMLRQNVEQYLVQDAENETAYLQLPENNYWWNWYGSDNEANAYYLKLLAQVDPQGVVAPRLVKYLLNNRKHSTYWNSTRDTAVCVEAFADYIRATGEDKPEMTVEIYVDGKLRQEAEITAENLFSFNNKFLLEGDEVETGDHVIEIRRKGAGQVYFNAYLTNFTLEDPIVAAGLEIQVSRKYYKLVPVEKEIKVAGSRGQALDQRVEKFERVEIQSGETLVSGDLVEVELTLESRNDYEYLIFEDMKAAGFEAVDVRSGYTDEGLRAYTEFRDNRVSFFLQRLARGKNSVSYRLRAEIPGKFSALPARGYAMYAPELKTNSNEVKLGVVDAK</sequence>
<dbReference type="OrthoDB" id="9767116at2"/>
<keyword evidence="6" id="KW-1185">Reference proteome</keyword>
<evidence type="ECO:0000256" key="2">
    <source>
        <dbReference type="SAM" id="SignalP"/>
    </source>
</evidence>
<dbReference type="Gene3D" id="2.60.40.10">
    <property type="entry name" value="Immunoglobulins"/>
    <property type="match status" value="1"/>
</dbReference>
<protein>
    <submittedName>
        <fullName evidence="5">MG2 domain protein</fullName>
    </submittedName>
</protein>
<dbReference type="CDD" id="cd02891">
    <property type="entry name" value="A2M_like"/>
    <property type="match status" value="1"/>
</dbReference>
<organism evidence="5 6">
    <name type="scientific">Lignipirellula cremea</name>
    <dbReference type="NCBI Taxonomy" id="2528010"/>
    <lineage>
        <taxon>Bacteria</taxon>
        <taxon>Pseudomonadati</taxon>
        <taxon>Planctomycetota</taxon>
        <taxon>Planctomycetia</taxon>
        <taxon>Pirellulales</taxon>
        <taxon>Pirellulaceae</taxon>
        <taxon>Lignipirellula</taxon>
    </lineage>
</organism>
<dbReference type="InterPro" id="IPR008930">
    <property type="entry name" value="Terpenoid_cyclase/PrenylTrfase"/>
</dbReference>
<dbReference type="PANTHER" id="PTHR40094">
    <property type="entry name" value="ALPHA-2-MACROGLOBULIN HOMOLOG"/>
    <property type="match status" value="1"/>
</dbReference>
<accession>A0A518DRI8</accession>
<evidence type="ECO:0000256" key="1">
    <source>
        <dbReference type="ARBA" id="ARBA00010556"/>
    </source>
</evidence>
<dbReference type="SMART" id="SM01360">
    <property type="entry name" value="A2M"/>
    <property type="match status" value="1"/>
</dbReference>
<comment type="similarity">
    <text evidence="1">Belongs to the protease inhibitor I39 (alpha-2-macroglobulin) family. Bacterial alpha-2-macroglobulin subfamily.</text>
</comment>
<feature type="chain" id="PRO_5021698967" evidence="2">
    <location>
        <begin position="24"/>
        <end position="2072"/>
    </location>
</feature>